<dbReference type="Gene3D" id="1.10.1040.10">
    <property type="entry name" value="N-(1-d-carboxylethyl)-l-norvaline Dehydrogenase, domain 2"/>
    <property type="match status" value="2"/>
</dbReference>
<dbReference type="Pfam" id="PF02737">
    <property type="entry name" value="3HCDH_N"/>
    <property type="match status" value="1"/>
</dbReference>
<feature type="domain" description="3-hydroxyacyl-CoA dehydrogenase C-terminal" evidence="3">
    <location>
        <begin position="301"/>
        <end position="391"/>
    </location>
</feature>
<dbReference type="eggNOG" id="arCOG00249">
    <property type="taxonomic scope" value="Archaea"/>
</dbReference>
<dbReference type="InterPro" id="IPR036291">
    <property type="entry name" value="NAD(P)-bd_dom_sf"/>
</dbReference>
<dbReference type="InterPro" id="IPR008927">
    <property type="entry name" value="6-PGluconate_DH-like_C_sf"/>
</dbReference>
<dbReference type="HOGENOM" id="CLU_009834_2_0_2"/>
<dbReference type="PANTHER" id="PTHR48075">
    <property type="entry name" value="3-HYDROXYACYL-COA DEHYDROGENASE FAMILY PROTEIN"/>
    <property type="match status" value="1"/>
</dbReference>
<dbReference type="Gene3D" id="3.40.50.720">
    <property type="entry name" value="NAD(P)-binding Rossmann-like Domain"/>
    <property type="match status" value="1"/>
</dbReference>
<dbReference type="EMBL" id="CP003316">
    <property type="protein sequence ID" value="AFA39375.1"/>
    <property type="molecule type" value="Genomic_DNA"/>
</dbReference>
<organism evidence="5 6">
    <name type="scientific">Pyrobaculum oguniense (strain DSM 13380 / JCM 10595 / TE7)</name>
    <dbReference type="NCBI Taxonomy" id="698757"/>
    <lineage>
        <taxon>Archaea</taxon>
        <taxon>Thermoproteota</taxon>
        <taxon>Thermoprotei</taxon>
        <taxon>Thermoproteales</taxon>
        <taxon>Thermoproteaceae</taxon>
        <taxon>Pyrobaculum</taxon>
    </lineage>
</organism>
<dbReference type="STRING" id="698757.Pogu_1348"/>
<dbReference type="InterPro" id="IPR013328">
    <property type="entry name" value="6PGD_dom2"/>
</dbReference>
<dbReference type="Proteomes" id="UP000009062">
    <property type="component" value="Chromosome"/>
</dbReference>
<keyword evidence="6" id="KW-1185">Reference proteome</keyword>
<dbReference type="SUPFAM" id="SSF51735">
    <property type="entry name" value="NAD(P)-binding Rossmann-fold domains"/>
    <property type="match status" value="1"/>
</dbReference>
<comment type="similarity">
    <text evidence="1">Belongs to the 3-hydroxyacyl-CoA dehydrogenase family.</text>
</comment>
<evidence type="ECO:0000259" key="4">
    <source>
        <dbReference type="Pfam" id="PF02737"/>
    </source>
</evidence>
<dbReference type="Pfam" id="PF00725">
    <property type="entry name" value="3HCDH"/>
    <property type="match status" value="2"/>
</dbReference>
<dbReference type="EC" id="1.1.1.157" evidence="5"/>
<evidence type="ECO:0000313" key="6">
    <source>
        <dbReference type="Proteomes" id="UP000009062"/>
    </source>
</evidence>
<dbReference type="AlphaFoldDB" id="H6Q8Z6"/>
<accession>H6Q8Z6</accession>
<dbReference type="GO" id="GO:0008691">
    <property type="term" value="F:3-hydroxybutyryl-CoA dehydrogenase activity"/>
    <property type="evidence" value="ECO:0007669"/>
    <property type="project" value="UniProtKB-EC"/>
</dbReference>
<dbReference type="PANTHER" id="PTHR48075:SF5">
    <property type="entry name" value="3-HYDROXYBUTYRYL-COA DEHYDROGENASE"/>
    <property type="match status" value="1"/>
</dbReference>
<feature type="domain" description="3-hydroxyacyl-CoA dehydrogenase NAD binding" evidence="4">
    <location>
        <begin position="3"/>
        <end position="181"/>
    </location>
</feature>
<sequence length="393" mass="42987">MLKVLVVGAGTMGHGIAQVAAMAGHHVYLHDISPEALEKALAKIRWSLEKLKERGAVSSIESVLSRIEPAKSLEGVARDADIAIEAVPEDISIKKEVFKILDKAMRPDVVLATNTSSLPISEIASATARPQRVLGLHFFNPPVLMKLVEVVRGDATDALMLEKALDFVKSLRKTPILVKKDVPGFVVNRILHAIFNIACHLVNRGAYSVVEVDSALKHRAGLPMGIFELRDFSGIDVGYMVAKSLAERDILFSQLCPLLERLYKQGLLGVKSGEGFYKYTAQGQRPYIPKEPGEKVDVVMLLAPGVNMAAWLLRNEVASREDIDAGVKLGLGYPKGILEMADEWGVDLVVDKLQQLYLREGLILARPDPVLLEMVKSGALGKKSGRGFYSYES</sequence>
<evidence type="ECO:0000259" key="3">
    <source>
        <dbReference type="Pfam" id="PF00725"/>
    </source>
</evidence>
<dbReference type="InterPro" id="IPR006176">
    <property type="entry name" value="3-OHacyl-CoA_DH_NAD-bd"/>
</dbReference>
<feature type="domain" description="3-hydroxyacyl-CoA dehydrogenase C-terminal" evidence="3">
    <location>
        <begin position="184"/>
        <end position="279"/>
    </location>
</feature>
<dbReference type="GO" id="GO:0070403">
    <property type="term" value="F:NAD+ binding"/>
    <property type="evidence" value="ECO:0007669"/>
    <property type="project" value="InterPro"/>
</dbReference>
<proteinExistence type="inferred from homology"/>
<dbReference type="KEGG" id="pog:Pogu_1348"/>
<evidence type="ECO:0000313" key="5">
    <source>
        <dbReference type="EMBL" id="AFA39375.1"/>
    </source>
</evidence>
<dbReference type="PROSITE" id="PS00067">
    <property type="entry name" value="3HCDH"/>
    <property type="match status" value="1"/>
</dbReference>
<dbReference type="GO" id="GO:0006631">
    <property type="term" value="P:fatty acid metabolic process"/>
    <property type="evidence" value="ECO:0007669"/>
    <property type="project" value="InterPro"/>
</dbReference>
<name>H6Q8Z6_PYROT</name>
<dbReference type="InterPro" id="IPR006180">
    <property type="entry name" value="3-OHacyl-CoA_DH_CS"/>
</dbReference>
<dbReference type="InterPro" id="IPR006108">
    <property type="entry name" value="3HC_DH_C"/>
</dbReference>
<protein>
    <submittedName>
        <fullName evidence="5">3-hydroxyacyl-CoA dehydrogenase</fullName>
        <ecNumber evidence="5">1.1.1.157</ecNumber>
    </submittedName>
</protein>
<reference evidence="5 6" key="1">
    <citation type="journal article" date="2012" name="Stand. Genomic Sci.">
        <title>Complete genome sequence of Pyrobaculum oguniense.</title>
        <authorList>
            <person name="Bernick D.L."/>
            <person name="Karplus K."/>
            <person name="Lui L.M."/>
            <person name="Coker J.K."/>
            <person name="Murphy J.N."/>
            <person name="Chan P.P."/>
            <person name="Cozen A.E."/>
            <person name="Lowe T.M."/>
        </authorList>
    </citation>
    <scope>NUCLEOTIDE SEQUENCE [LARGE SCALE GENOMIC DNA]</scope>
    <source>
        <strain evidence="5 6">TE7</strain>
    </source>
</reference>
<evidence type="ECO:0000256" key="1">
    <source>
        <dbReference type="ARBA" id="ARBA00009463"/>
    </source>
</evidence>
<gene>
    <name evidence="5" type="ordered locus">Pogu_1348</name>
</gene>
<keyword evidence="2 5" id="KW-0560">Oxidoreductase</keyword>
<dbReference type="SUPFAM" id="SSF48179">
    <property type="entry name" value="6-phosphogluconate dehydrogenase C-terminal domain-like"/>
    <property type="match status" value="2"/>
</dbReference>
<dbReference type="FunFam" id="3.40.50.720:FF:000009">
    <property type="entry name" value="Fatty oxidation complex, alpha subunit"/>
    <property type="match status" value="1"/>
</dbReference>
<evidence type="ECO:0000256" key="2">
    <source>
        <dbReference type="ARBA" id="ARBA00023002"/>
    </source>
</evidence>